<reference evidence="7 8" key="1">
    <citation type="submission" date="2019-12" db="EMBL/GenBank/DDBJ databases">
        <title>Genome sequence of Streptomyces bambusae.</title>
        <authorList>
            <person name="Bansal K."/>
            <person name="Choksket S."/>
            <person name="Korpole S."/>
            <person name="Patil P.B."/>
        </authorList>
    </citation>
    <scope>NUCLEOTIDE SEQUENCE [LARGE SCALE GENOMIC DNA]</scope>
    <source>
        <strain evidence="7 8">SK60</strain>
    </source>
</reference>
<evidence type="ECO:0000256" key="5">
    <source>
        <dbReference type="ARBA" id="ARBA00022842"/>
    </source>
</evidence>
<comment type="similarity">
    <text evidence="2 6">Belongs to the FPP/GGPP synthase family.</text>
</comment>
<dbReference type="Pfam" id="PF00348">
    <property type="entry name" value="polyprenyl_synt"/>
    <property type="match status" value="1"/>
</dbReference>
<evidence type="ECO:0000256" key="6">
    <source>
        <dbReference type="RuleBase" id="RU004466"/>
    </source>
</evidence>
<dbReference type="InterPro" id="IPR008949">
    <property type="entry name" value="Isoprenoid_synthase_dom_sf"/>
</dbReference>
<dbReference type="SFLD" id="SFLDS00005">
    <property type="entry name" value="Isoprenoid_Synthase_Type_I"/>
    <property type="match status" value="1"/>
</dbReference>
<comment type="caution">
    <text evidence="7">The sequence shown here is derived from an EMBL/GenBank/DDBJ whole genome shotgun (WGS) entry which is preliminary data.</text>
</comment>
<dbReference type="EMBL" id="WTFF01000028">
    <property type="protein sequence ID" value="MBW5481637.1"/>
    <property type="molecule type" value="Genomic_DNA"/>
</dbReference>
<evidence type="ECO:0000313" key="7">
    <source>
        <dbReference type="EMBL" id="MBW5481637.1"/>
    </source>
</evidence>
<evidence type="ECO:0000256" key="4">
    <source>
        <dbReference type="ARBA" id="ARBA00022723"/>
    </source>
</evidence>
<dbReference type="PANTHER" id="PTHR12001:SF69">
    <property type="entry name" value="ALL TRANS-POLYPRENYL-DIPHOSPHATE SYNTHASE PDSS1"/>
    <property type="match status" value="1"/>
</dbReference>
<sequence>MGAGHEYGAGTAAPSGLPAARLLGRLARDEPEFETRMQESLERAEKWLRAGAHGALDPRVGALTGHLAEAGGKRLRPLLVLLGAEFGDPLADGVTQAAVIAELVHIASLYHDDVMDGAATRHGVPSVHARFGERAAVLGGDWLLARAAQLAAELGPAAVHLNAQAAGRLVAGQLRELAGPAPDEDRVTHYFHVAAGKTAALLAMALGIGAVQAGAPAPAAAALTECGEQLGIAFQIADDLLDLTSPAELTGKERGKDLLAGVASLPVLLAREGTDPADAELRALLAAGPVPPAALPRALELFERSAALAETEAVMHRRLDRARSALAGLPDLPARRALLALCDYVALRTSLSRKEPQG</sequence>
<organism evidence="7 8">
    <name type="scientific">Streptomyces bambusae</name>
    <dbReference type="NCBI Taxonomy" id="1550616"/>
    <lineage>
        <taxon>Bacteria</taxon>
        <taxon>Bacillati</taxon>
        <taxon>Actinomycetota</taxon>
        <taxon>Actinomycetes</taxon>
        <taxon>Kitasatosporales</taxon>
        <taxon>Streptomycetaceae</taxon>
        <taxon>Streptomyces</taxon>
    </lineage>
</organism>
<evidence type="ECO:0000313" key="8">
    <source>
        <dbReference type="Proteomes" id="UP000812013"/>
    </source>
</evidence>
<dbReference type="Gene3D" id="1.10.600.10">
    <property type="entry name" value="Farnesyl Diphosphate Synthase"/>
    <property type="match status" value="1"/>
</dbReference>
<proteinExistence type="inferred from homology"/>
<evidence type="ECO:0000256" key="1">
    <source>
        <dbReference type="ARBA" id="ARBA00001946"/>
    </source>
</evidence>
<dbReference type="CDD" id="cd00685">
    <property type="entry name" value="Trans_IPPS_HT"/>
    <property type="match status" value="1"/>
</dbReference>
<dbReference type="PROSITE" id="PS00444">
    <property type="entry name" value="POLYPRENYL_SYNTHASE_2"/>
    <property type="match status" value="1"/>
</dbReference>
<evidence type="ECO:0000256" key="2">
    <source>
        <dbReference type="ARBA" id="ARBA00006706"/>
    </source>
</evidence>
<keyword evidence="3 6" id="KW-0808">Transferase</keyword>
<protein>
    <submittedName>
        <fullName evidence="7">Polyprenyl synthetase family protein</fullName>
    </submittedName>
</protein>
<dbReference type="InterPro" id="IPR033749">
    <property type="entry name" value="Polyprenyl_synt_CS"/>
</dbReference>
<dbReference type="PANTHER" id="PTHR12001">
    <property type="entry name" value="GERANYLGERANYL PYROPHOSPHATE SYNTHASE"/>
    <property type="match status" value="1"/>
</dbReference>
<keyword evidence="4" id="KW-0479">Metal-binding</keyword>
<keyword evidence="5" id="KW-0460">Magnesium</keyword>
<keyword evidence="8" id="KW-1185">Reference proteome</keyword>
<evidence type="ECO:0000256" key="3">
    <source>
        <dbReference type="ARBA" id="ARBA00022679"/>
    </source>
</evidence>
<gene>
    <name evidence="7" type="ORF">GPJ59_07000</name>
</gene>
<name>A0ABS6Z1M8_9ACTN</name>
<dbReference type="Proteomes" id="UP000812013">
    <property type="component" value="Unassembled WGS sequence"/>
</dbReference>
<dbReference type="SUPFAM" id="SSF48576">
    <property type="entry name" value="Terpenoid synthases"/>
    <property type="match status" value="1"/>
</dbReference>
<accession>A0ABS6Z1M8</accession>
<comment type="cofactor">
    <cofactor evidence="1">
        <name>Mg(2+)</name>
        <dbReference type="ChEBI" id="CHEBI:18420"/>
    </cofactor>
</comment>
<dbReference type="RefSeq" id="WP_219665578.1">
    <property type="nucleotide sequence ID" value="NZ_WTFF01000028.1"/>
</dbReference>
<dbReference type="InterPro" id="IPR000092">
    <property type="entry name" value="Polyprenyl_synt"/>
</dbReference>